<organism evidence="3 4">
    <name type="scientific">Gordonia defluvii</name>
    <dbReference type="NCBI Taxonomy" id="283718"/>
    <lineage>
        <taxon>Bacteria</taxon>
        <taxon>Bacillati</taxon>
        <taxon>Actinomycetota</taxon>
        <taxon>Actinomycetes</taxon>
        <taxon>Mycobacteriales</taxon>
        <taxon>Gordoniaceae</taxon>
        <taxon>Gordonia</taxon>
    </lineage>
</organism>
<feature type="region of interest" description="Disordered" evidence="1">
    <location>
        <begin position="183"/>
        <end position="202"/>
    </location>
</feature>
<dbReference type="EMBL" id="BAAAVS010000026">
    <property type="protein sequence ID" value="GAA3041541.1"/>
    <property type="molecule type" value="Genomic_DNA"/>
</dbReference>
<comment type="caution">
    <text evidence="3">The sequence shown here is derived from an EMBL/GenBank/DDBJ whole genome shotgun (WGS) entry which is preliminary data.</text>
</comment>
<evidence type="ECO:0000256" key="2">
    <source>
        <dbReference type="SAM" id="SignalP"/>
    </source>
</evidence>
<keyword evidence="4" id="KW-1185">Reference proteome</keyword>
<feature type="signal peptide" evidence="2">
    <location>
        <begin position="1"/>
        <end position="29"/>
    </location>
</feature>
<name>A0ABP6LER1_9ACTN</name>
<evidence type="ECO:0000313" key="3">
    <source>
        <dbReference type="EMBL" id="GAA3041541.1"/>
    </source>
</evidence>
<reference evidence="4" key="1">
    <citation type="journal article" date="2019" name="Int. J. Syst. Evol. Microbiol.">
        <title>The Global Catalogue of Microorganisms (GCM) 10K type strain sequencing project: providing services to taxonomists for standard genome sequencing and annotation.</title>
        <authorList>
            <consortium name="The Broad Institute Genomics Platform"/>
            <consortium name="The Broad Institute Genome Sequencing Center for Infectious Disease"/>
            <person name="Wu L."/>
            <person name="Ma J."/>
        </authorList>
    </citation>
    <scope>NUCLEOTIDE SEQUENCE [LARGE SCALE GENOMIC DNA]</scope>
    <source>
        <strain evidence="4">JCM 14234</strain>
    </source>
</reference>
<accession>A0ABP6LER1</accession>
<gene>
    <name evidence="3" type="ORF">GCM10010528_22330</name>
</gene>
<dbReference type="RefSeq" id="WP_290707199.1">
    <property type="nucleotide sequence ID" value="NZ_BAAAVS010000026.1"/>
</dbReference>
<sequence>MILQRRALRGIVGSLALAGAVAATGSVAAAPPVPDGVCVISQTDRDRTIDSLMNHCTAQQILNLFGSAPLGAAPVGRQPLALLPVMHVNGKLAPYPQARAFTQTQSRFGDSLTFGTGPQGQPWVYKNYIFGRDIGGALTLGRSNWDGKPAWTADFRADFVGVPISVHEYRQLTPVVWISRDTGGTQQNPTAAKHSGGAMAIG</sequence>
<protein>
    <submittedName>
        <fullName evidence="3">Uncharacterized protein</fullName>
    </submittedName>
</protein>
<evidence type="ECO:0000256" key="1">
    <source>
        <dbReference type="SAM" id="MobiDB-lite"/>
    </source>
</evidence>
<proteinExistence type="predicted"/>
<dbReference type="Proteomes" id="UP001501035">
    <property type="component" value="Unassembled WGS sequence"/>
</dbReference>
<evidence type="ECO:0000313" key="4">
    <source>
        <dbReference type="Proteomes" id="UP001501035"/>
    </source>
</evidence>
<keyword evidence="2" id="KW-0732">Signal</keyword>
<feature type="chain" id="PRO_5045906137" evidence="2">
    <location>
        <begin position="30"/>
        <end position="202"/>
    </location>
</feature>